<comment type="similarity">
    <text evidence="1">Belongs to the thioredoxin family. DsbA subfamily.</text>
</comment>
<dbReference type="SUPFAM" id="SSF52833">
    <property type="entry name" value="Thioredoxin-like"/>
    <property type="match status" value="1"/>
</dbReference>
<dbReference type="InterPro" id="IPR036249">
    <property type="entry name" value="Thioredoxin-like_sf"/>
</dbReference>
<dbReference type="PANTHER" id="PTHR13887:SF14">
    <property type="entry name" value="DISULFIDE BOND FORMATION PROTEIN D"/>
    <property type="match status" value="1"/>
</dbReference>
<feature type="transmembrane region" description="Helical" evidence="7">
    <location>
        <begin position="28"/>
        <end position="49"/>
    </location>
</feature>
<keyword evidence="5" id="KW-0676">Redox-active center</keyword>
<accession>A0A7Y9JB75</accession>
<organism evidence="9 10">
    <name type="scientific">Nocardioides panaciterrulae</name>
    <dbReference type="NCBI Taxonomy" id="661492"/>
    <lineage>
        <taxon>Bacteria</taxon>
        <taxon>Bacillati</taxon>
        <taxon>Actinomycetota</taxon>
        <taxon>Actinomycetes</taxon>
        <taxon>Propionibacteriales</taxon>
        <taxon>Nocardioidaceae</taxon>
        <taxon>Nocardioides</taxon>
    </lineage>
</organism>
<dbReference type="GO" id="GO:0016491">
    <property type="term" value="F:oxidoreductase activity"/>
    <property type="evidence" value="ECO:0007669"/>
    <property type="project" value="UniProtKB-KW"/>
</dbReference>
<keyword evidence="7" id="KW-0472">Membrane</keyword>
<evidence type="ECO:0000256" key="2">
    <source>
        <dbReference type="ARBA" id="ARBA00022729"/>
    </source>
</evidence>
<gene>
    <name evidence="9" type="ORF">BJZ21_002738</name>
</gene>
<evidence type="ECO:0000256" key="7">
    <source>
        <dbReference type="SAM" id="Phobius"/>
    </source>
</evidence>
<dbReference type="Gene3D" id="3.40.30.10">
    <property type="entry name" value="Glutaredoxin"/>
    <property type="match status" value="1"/>
</dbReference>
<evidence type="ECO:0000256" key="3">
    <source>
        <dbReference type="ARBA" id="ARBA00023002"/>
    </source>
</evidence>
<keyword evidence="2" id="KW-0732">Signal</keyword>
<keyword evidence="10" id="KW-1185">Reference proteome</keyword>
<evidence type="ECO:0000259" key="8">
    <source>
        <dbReference type="Pfam" id="PF13462"/>
    </source>
</evidence>
<keyword evidence="3" id="KW-0560">Oxidoreductase</keyword>
<evidence type="ECO:0000256" key="1">
    <source>
        <dbReference type="ARBA" id="ARBA00005791"/>
    </source>
</evidence>
<feature type="compositionally biased region" description="Basic and acidic residues" evidence="6">
    <location>
        <begin position="1"/>
        <end position="12"/>
    </location>
</feature>
<comment type="caution">
    <text evidence="9">The sequence shown here is derived from an EMBL/GenBank/DDBJ whole genome shotgun (WGS) entry which is preliminary data.</text>
</comment>
<feature type="region of interest" description="Disordered" evidence="6">
    <location>
        <begin position="1"/>
        <end position="20"/>
    </location>
</feature>
<keyword evidence="7" id="KW-1133">Transmembrane helix</keyword>
<dbReference type="InterPro" id="IPR012336">
    <property type="entry name" value="Thioredoxin-like_fold"/>
</dbReference>
<feature type="domain" description="Thioredoxin-like fold" evidence="8">
    <location>
        <begin position="71"/>
        <end position="233"/>
    </location>
</feature>
<name>A0A7Y9JB75_9ACTN</name>
<dbReference type="Pfam" id="PF13462">
    <property type="entry name" value="Thioredoxin_4"/>
    <property type="match status" value="1"/>
</dbReference>
<keyword evidence="9" id="KW-0413">Isomerase</keyword>
<keyword evidence="7" id="KW-0812">Transmembrane</keyword>
<reference evidence="9 10" key="1">
    <citation type="submission" date="2020-07" db="EMBL/GenBank/DDBJ databases">
        <title>Sequencing the genomes of 1000 actinobacteria strains.</title>
        <authorList>
            <person name="Klenk H.-P."/>
        </authorList>
    </citation>
    <scope>NUCLEOTIDE SEQUENCE [LARGE SCALE GENOMIC DNA]</scope>
    <source>
        <strain evidence="9 10">DSM 21350</strain>
    </source>
</reference>
<evidence type="ECO:0000313" key="10">
    <source>
        <dbReference type="Proteomes" id="UP000535511"/>
    </source>
</evidence>
<dbReference type="PANTHER" id="PTHR13887">
    <property type="entry name" value="GLUTATHIONE S-TRANSFERASE KAPPA"/>
    <property type="match status" value="1"/>
</dbReference>
<dbReference type="AlphaFoldDB" id="A0A7Y9JB75"/>
<dbReference type="RefSeq" id="WP_179664265.1">
    <property type="nucleotide sequence ID" value="NZ_JACCBG010000001.1"/>
</dbReference>
<dbReference type="Proteomes" id="UP000535511">
    <property type="component" value="Unassembled WGS sequence"/>
</dbReference>
<evidence type="ECO:0000256" key="4">
    <source>
        <dbReference type="ARBA" id="ARBA00023157"/>
    </source>
</evidence>
<proteinExistence type="inferred from homology"/>
<evidence type="ECO:0000256" key="5">
    <source>
        <dbReference type="ARBA" id="ARBA00023284"/>
    </source>
</evidence>
<protein>
    <submittedName>
        <fullName evidence="9">Protein-disulfide isomerase</fullName>
    </submittedName>
</protein>
<dbReference type="GO" id="GO:0016853">
    <property type="term" value="F:isomerase activity"/>
    <property type="evidence" value="ECO:0007669"/>
    <property type="project" value="UniProtKB-KW"/>
</dbReference>
<sequence>MSKQTPESRSDRAAAALRDQQRAERRRATRMIAIVVAVIIVLVGGGFLLTRSLDTSTNVSAPPAGAGTWGVTVGDKNAPHSVVVYEDFLCPYCGEFERATHDKLATLADQGKVYVEYRPFNLLQTDYSVAAASAFKVVLADSGPAVAKKFHDLLYADQPQEQGPYPSSSWLVDKAVAAGASESAVRSDIEQESQKAWVDRATQAAADAGVRSTPTILLDGKVFVDGTTIDQLAQNLLARVG</sequence>
<keyword evidence="4" id="KW-1015">Disulfide bond</keyword>
<dbReference type="EMBL" id="JACCBG010000001">
    <property type="protein sequence ID" value="NYD42655.1"/>
    <property type="molecule type" value="Genomic_DNA"/>
</dbReference>
<evidence type="ECO:0000256" key="6">
    <source>
        <dbReference type="SAM" id="MobiDB-lite"/>
    </source>
</evidence>
<evidence type="ECO:0000313" key="9">
    <source>
        <dbReference type="EMBL" id="NYD42655.1"/>
    </source>
</evidence>